<evidence type="ECO:0000256" key="4">
    <source>
        <dbReference type="ARBA" id="ARBA00006252"/>
    </source>
</evidence>
<evidence type="ECO:0000259" key="21">
    <source>
        <dbReference type="Pfam" id="PF02525"/>
    </source>
</evidence>
<dbReference type="InterPro" id="IPR029039">
    <property type="entry name" value="Flavoprotein-like_sf"/>
</dbReference>
<dbReference type="Ensembl" id="ENSATET00000018622.3">
    <property type="protein sequence ID" value="ENSATEP00000018314.2"/>
    <property type="gene ID" value="ENSATEG00000012662.3"/>
</dbReference>
<dbReference type="Pfam" id="PF02525">
    <property type="entry name" value="Flavodoxin_2"/>
    <property type="match status" value="1"/>
</dbReference>
<protein>
    <recommendedName>
        <fullName evidence="16">Ribosyldihydronicotinamide dehydrogenase [quinone]</fullName>
        <ecNumber evidence="15">1.10.5.1</ecNumber>
    </recommendedName>
    <alternativeName>
        <fullName evidence="19">NRH dehydrogenase [quinone] 2</fullName>
    </alternativeName>
    <alternativeName>
        <fullName evidence="18">NRH:quinone oxidoreductase 2</fullName>
    </alternativeName>
    <alternativeName>
        <fullName evidence="17">Quinone reductase 2</fullName>
    </alternativeName>
</protein>
<dbReference type="SUPFAM" id="SSF52218">
    <property type="entry name" value="Flavoproteins"/>
    <property type="match status" value="1"/>
</dbReference>
<feature type="region of interest" description="Disordered" evidence="20">
    <location>
        <begin position="252"/>
        <end position="271"/>
    </location>
</feature>
<feature type="domain" description="Flavodoxin-like fold" evidence="21">
    <location>
        <begin position="3"/>
        <end position="211"/>
    </location>
</feature>
<dbReference type="GeneTree" id="ENSGT00940000156563"/>
<reference evidence="22" key="1">
    <citation type="submission" date="2021-04" db="EMBL/GenBank/DDBJ databases">
        <authorList>
            <consortium name="Wellcome Sanger Institute Data Sharing"/>
        </authorList>
    </citation>
    <scope>NUCLEOTIDE SEQUENCE [LARGE SCALE GENOMIC DNA]</scope>
</reference>
<dbReference type="GO" id="GO:0003955">
    <property type="term" value="F:NAD(P)H dehydrogenase (quinone) activity"/>
    <property type="evidence" value="ECO:0007669"/>
    <property type="project" value="TreeGrafter"/>
</dbReference>
<evidence type="ECO:0000256" key="13">
    <source>
        <dbReference type="ARBA" id="ARBA00052759"/>
    </source>
</evidence>
<dbReference type="PANTHER" id="PTHR10204:SF34">
    <property type="entry name" value="NAD(P)H DEHYDROGENASE [QUINONE] 1 ISOFORM 1"/>
    <property type="match status" value="1"/>
</dbReference>
<comment type="subcellular location">
    <subcellularLocation>
        <location evidence="3">Cytoplasm</location>
    </subcellularLocation>
</comment>
<dbReference type="OrthoDB" id="26889at2759"/>
<dbReference type="PANTHER" id="PTHR10204">
    <property type="entry name" value="NAD P H OXIDOREDUCTASE-RELATED"/>
    <property type="match status" value="1"/>
</dbReference>
<evidence type="ECO:0000256" key="18">
    <source>
        <dbReference type="ARBA" id="ARBA00077696"/>
    </source>
</evidence>
<evidence type="ECO:0000256" key="12">
    <source>
        <dbReference type="ARBA" id="ARBA00023002"/>
    </source>
</evidence>
<evidence type="ECO:0000313" key="22">
    <source>
        <dbReference type="Ensembl" id="ENSATEP00000018314.2"/>
    </source>
</evidence>
<comment type="similarity">
    <text evidence="4">Belongs to the NAD(P)H dehydrogenase (quinone) family.</text>
</comment>
<evidence type="ECO:0000256" key="7">
    <source>
        <dbReference type="ARBA" id="ARBA00022553"/>
    </source>
</evidence>
<evidence type="ECO:0000256" key="14">
    <source>
        <dbReference type="ARBA" id="ARBA00054856"/>
    </source>
</evidence>
<dbReference type="InterPro" id="IPR003680">
    <property type="entry name" value="Flavodoxin_fold"/>
</dbReference>
<name>A0A3Q1IFR2_ANATE</name>
<dbReference type="Gene3D" id="3.40.50.360">
    <property type="match status" value="1"/>
</dbReference>
<evidence type="ECO:0000256" key="19">
    <source>
        <dbReference type="ARBA" id="ARBA00083661"/>
    </source>
</evidence>
<evidence type="ECO:0000256" key="11">
    <source>
        <dbReference type="ARBA" id="ARBA00022833"/>
    </source>
</evidence>
<keyword evidence="11" id="KW-0862">Zinc</keyword>
<evidence type="ECO:0000256" key="2">
    <source>
        <dbReference type="ARBA" id="ARBA00001974"/>
    </source>
</evidence>
<sequence>MAKKVLLVYAHQSSGSFNAAAKDAAVEILTAQGCTVEVSDLYAMKFKATATAEDITGGVKNAEHFSYGEETKLAWEEGRLAADIKEEQRKLTEADLIIFQFPMYWFTVPAIMKGWFDRVLTLGFAYSVEKPYSLEIFKGKKAMLSFTTGAHESMFSANGINGDINVTLWPLQNGVLHCCGFQVLAPQIFWAPSHVSSEARSAMLEAWRTRLQGLLKEEPLVFTPPECFDKEKGFQLKPEVHEKHATKEFGLTVGHHLGKPLPPNSQMKAGV</sequence>
<comment type="cofactor">
    <cofactor evidence="1">
        <name>Zn(2+)</name>
        <dbReference type="ChEBI" id="CHEBI:29105"/>
    </cofactor>
</comment>
<proteinExistence type="inferred from homology"/>
<keyword evidence="8" id="KW-0285">Flavoprotein</keyword>
<reference evidence="22" key="3">
    <citation type="submission" date="2025-09" db="UniProtKB">
        <authorList>
            <consortium name="Ensembl"/>
        </authorList>
    </citation>
    <scope>IDENTIFICATION</scope>
</reference>
<keyword evidence="7" id="KW-0597">Phosphoprotein</keyword>
<dbReference type="Proteomes" id="UP000265040">
    <property type="component" value="Chromosome 21"/>
</dbReference>
<comment type="catalytic activity">
    <reaction evidence="13">
        <text>1-(beta-D-ribofuranosyl)-1,4-dihydronicotinamide + a quinone + H(+) = beta-nicotinamide D-riboside + a quinol</text>
        <dbReference type="Rhea" id="RHEA:12364"/>
        <dbReference type="ChEBI" id="CHEBI:15378"/>
        <dbReference type="ChEBI" id="CHEBI:15927"/>
        <dbReference type="ChEBI" id="CHEBI:24646"/>
        <dbReference type="ChEBI" id="CHEBI:55458"/>
        <dbReference type="ChEBI" id="CHEBI:132124"/>
        <dbReference type="EC" id="1.10.5.1"/>
    </reaction>
</comment>
<comment type="cofactor">
    <cofactor evidence="2">
        <name>FAD</name>
        <dbReference type="ChEBI" id="CHEBI:57692"/>
    </cofactor>
</comment>
<keyword evidence="23" id="KW-1185">Reference proteome</keyword>
<accession>A0A3Q1IFR2</accession>
<evidence type="ECO:0000256" key="8">
    <source>
        <dbReference type="ARBA" id="ARBA00022630"/>
    </source>
</evidence>
<evidence type="ECO:0000313" key="23">
    <source>
        <dbReference type="Proteomes" id="UP000265040"/>
    </source>
</evidence>
<evidence type="ECO:0000256" key="6">
    <source>
        <dbReference type="ARBA" id="ARBA00022490"/>
    </source>
</evidence>
<keyword evidence="12" id="KW-0560">Oxidoreductase</keyword>
<evidence type="ECO:0000256" key="10">
    <source>
        <dbReference type="ARBA" id="ARBA00022827"/>
    </source>
</evidence>
<dbReference type="GO" id="GO:0001512">
    <property type="term" value="F:dihydronicotinamide riboside quinone reductase activity"/>
    <property type="evidence" value="ECO:0007669"/>
    <property type="project" value="UniProtKB-EC"/>
</dbReference>
<dbReference type="GO" id="GO:0046872">
    <property type="term" value="F:metal ion binding"/>
    <property type="evidence" value="ECO:0007669"/>
    <property type="project" value="UniProtKB-KW"/>
</dbReference>
<evidence type="ECO:0000256" key="3">
    <source>
        <dbReference type="ARBA" id="ARBA00004496"/>
    </source>
</evidence>
<organism evidence="22 23">
    <name type="scientific">Anabas testudineus</name>
    <name type="common">Climbing perch</name>
    <name type="synonym">Anthias testudineus</name>
    <dbReference type="NCBI Taxonomy" id="64144"/>
    <lineage>
        <taxon>Eukaryota</taxon>
        <taxon>Metazoa</taxon>
        <taxon>Chordata</taxon>
        <taxon>Craniata</taxon>
        <taxon>Vertebrata</taxon>
        <taxon>Euteleostomi</taxon>
        <taxon>Actinopterygii</taxon>
        <taxon>Neopterygii</taxon>
        <taxon>Teleostei</taxon>
        <taxon>Neoteleostei</taxon>
        <taxon>Acanthomorphata</taxon>
        <taxon>Anabantaria</taxon>
        <taxon>Anabantiformes</taxon>
        <taxon>Anabantoidei</taxon>
        <taxon>Anabantidae</taxon>
        <taxon>Anabas</taxon>
    </lineage>
</organism>
<comment type="subunit">
    <text evidence="5">Homodimer.</text>
</comment>
<evidence type="ECO:0000256" key="20">
    <source>
        <dbReference type="SAM" id="MobiDB-lite"/>
    </source>
</evidence>
<dbReference type="FunFam" id="3.40.50.360:FF:000030">
    <property type="entry name" value="ribosyldihydronicotinamide dehydrogenase [quinone]"/>
    <property type="match status" value="1"/>
</dbReference>
<keyword evidence="9" id="KW-0479">Metal-binding</keyword>
<evidence type="ECO:0000256" key="9">
    <source>
        <dbReference type="ARBA" id="ARBA00022723"/>
    </source>
</evidence>
<comment type="function">
    <text evidence="14">The enzyme apparently serves as a quinone reductase in connection with conjugation reactions of hydroquinones involved in detoxification pathways as well as in biosynthetic processes such as the vitamin K-dependent gamma-carboxylation of glutamate residues in prothrombin synthesis.</text>
</comment>
<evidence type="ECO:0000256" key="15">
    <source>
        <dbReference type="ARBA" id="ARBA00066401"/>
    </source>
</evidence>
<evidence type="ECO:0000256" key="5">
    <source>
        <dbReference type="ARBA" id="ARBA00011738"/>
    </source>
</evidence>
<keyword evidence="6" id="KW-0963">Cytoplasm</keyword>
<reference evidence="22" key="2">
    <citation type="submission" date="2025-08" db="UniProtKB">
        <authorList>
            <consortium name="Ensembl"/>
        </authorList>
    </citation>
    <scope>IDENTIFICATION</scope>
</reference>
<evidence type="ECO:0000256" key="16">
    <source>
        <dbReference type="ARBA" id="ARBA00073982"/>
    </source>
</evidence>
<keyword evidence="10" id="KW-0274">FAD</keyword>
<dbReference type="EC" id="1.10.5.1" evidence="15"/>
<dbReference type="AlphaFoldDB" id="A0A3Q1IFR2"/>
<dbReference type="InParanoid" id="A0A3Q1IFR2"/>
<dbReference type="InterPro" id="IPR051545">
    <property type="entry name" value="NAD(P)H_dehydrogenase_qn"/>
</dbReference>
<evidence type="ECO:0000256" key="1">
    <source>
        <dbReference type="ARBA" id="ARBA00001947"/>
    </source>
</evidence>
<dbReference type="GO" id="GO:0005829">
    <property type="term" value="C:cytosol"/>
    <property type="evidence" value="ECO:0007669"/>
    <property type="project" value="TreeGrafter"/>
</dbReference>
<gene>
    <name evidence="22" type="primary">NQO2</name>
</gene>
<evidence type="ECO:0000256" key="17">
    <source>
        <dbReference type="ARBA" id="ARBA00077622"/>
    </source>
</evidence>